<dbReference type="AlphaFoldDB" id="A0AAQ1G5V8"/>
<comment type="caution">
    <text evidence="2">The sequence shown here is derived from an EMBL/GenBank/DDBJ whole genome shotgun (WGS) entry which is preliminary data.</text>
</comment>
<organism evidence="2 3">
    <name type="scientific">Halopseudomonas aestusnigri</name>
    <dbReference type="NCBI Taxonomy" id="857252"/>
    <lineage>
        <taxon>Bacteria</taxon>
        <taxon>Pseudomonadati</taxon>
        <taxon>Pseudomonadota</taxon>
        <taxon>Gammaproteobacteria</taxon>
        <taxon>Pseudomonadales</taxon>
        <taxon>Pseudomonadaceae</taxon>
        <taxon>Halopseudomonas</taxon>
    </lineage>
</organism>
<dbReference type="PANTHER" id="PTHR41532:SF1">
    <property type="entry name" value="FIXS PROTEIN"/>
    <property type="match status" value="1"/>
</dbReference>
<dbReference type="Proteomes" id="UP000243518">
    <property type="component" value="Unassembled WGS sequence"/>
</dbReference>
<feature type="transmembrane region" description="Helical" evidence="1">
    <location>
        <begin position="6"/>
        <end position="26"/>
    </location>
</feature>
<evidence type="ECO:0000256" key="1">
    <source>
        <dbReference type="SAM" id="Phobius"/>
    </source>
</evidence>
<dbReference type="Pfam" id="PF03597">
    <property type="entry name" value="FixS"/>
    <property type="match status" value="1"/>
</dbReference>
<reference evidence="2 3" key="1">
    <citation type="submission" date="2016-10" db="EMBL/GenBank/DDBJ databases">
        <authorList>
            <person name="Varghese N."/>
            <person name="Submissions S."/>
        </authorList>
    </citation>
    <scope>NUCLEOTIDE SEQUENCE [LARGE SCALE GENOMIC DNA]</scope>
    <source>
        <strain evidence="2 3">CECT 8317</strain>
    </source>
</reference>
<dbReference type="EMBL" id="FNVE01000001">
    <property type="protein sequence ID" value="SEF70953.1"/>
    <property type="molecule type" value="Genomic_DNA"/>
</dbReference>
<sequence length="69" mass="7756">MTVLYILVPIAIALVITAIWIFNWAVNNGQYDDLDSPAHSILFDDDDPAHLAAQKREGDAERDDSDQDR</sequence>
<evidence type="ECO:0000313" key="3">
    <source>
        <dbReference type="Proteomes" id="UP000243518"/>
    </source>
</evidence>
<dbReference type="PANTHER" id="PTHR41532">
    <property type="entry name" value="FIXS PROTEIN"/>
    <property type="match status" value="1"/>
</dbReference>
<name>A0AAQ1G5V8_9GAMM</name>
<accession>A0AAQ1G5V8</accession>
<dbReference type="RefSeq" id="WP_088273812.1">
    <property type="nucleotide sequence ID" value="NZ_FNVE01000001.1"/>
</dbReference>
<keyword evidence="3" id="KW-1185">Reference proteome</keyword>
<gene>
    <name evidence="2" type="ORF">SAMN05216586_101738</name>
</gene>
<keyword evidence="1" id="KW-1133">Transmembrane helix</keyword>
<protein>
    <submittedName>
        <fullName evidence="2">Cytochrome oxidase maturation protein, cbb3-type</fullName>
    </submittedName>
</protein>
<keyword evidence="1" id="KW-0812">Transmembrane</keyword>
<dbReference type="InterPro" id="IPR004714">
    <property type="entry name" value="Cyt_oxidase_maturation_cbb3"/>
</dbReference>
<keyword evidence="1" id="KW-0472">Membrane</keyword>
<evidence type="ECO:0000313" key="2">
    <source>
        <dbReference type="EMBL" id="SEF70953.1"/>
    </source>
</evidence>
<proteinExistence type="predicted"/>
<dbReference type="NCBIfam" id="TIGR00847">
    <property type="entry name" value="ccoS"/>
    <property type="match status" value="1"/>
</dbReference>